<dbReference type="Proteomes" id="UP000077521">
    <property type="component" value="Unassembled WGS sequence"/>
</dbReference>
<dbReference type="EMBL" id="LWDF02000113">
    <property type="protein sequence ID" value="KAE8257377.1"/>
    <property type="molecule type" value="Genomic_DNA"/>
</dbReference>
<comment type="caution">
    <text evidence="2">The sequence shown here is derived from an EMBL/GenBank/DDBJ whole genome shotgun (WGS) entry which is preliminary data.</text>
</comment>
<feature type="compositionally biased region" description="Low complexity" evidence="1">
    <location>
        <begin position="20"/>
        <end position="32"/>
    </location>
</feature>
<feature type="region of interest" description="Disordered" evidence="1">
    <location>
        <begin position="208"/>
        <end position="267"/>
    </location>
</feature>
<protein>
    <recommendedName>
        <fullName evidence="4">L-ornithine N(5)-oxygenase</fullName>
    </recommendedName>
</protein>
<evidence type="ECO:0008006" key="4">
    <source>
        <dbReference type="Google" id="ProtNLM"/>
    </source>
</evidence>
<proteinExistence type="predicted"/>
<feature type="compositionally biased region" description="Acidic residues" evidence="1">
    <location>
        <begin position="900"/>
        <end position="912"/>
    </location>
</feature>
<feature type="region of interest" description="Disordered" evidence="1">
    <location>
        <begin position="447"/>
        <end position="485"/>
    </location>
</feature>
<dbReference type="PANTHER" id="PTHR38663:SF1">
    <property type="entry name" value="L-ORNITHINE N(5)-MONOOXYGENASE"/>
    <property type="match status" value="1"/>
</dbReference>
<evidence type="ECO:0000313" key="2">
    <source>
        <dbReference type="EMBL" id="KAE8257377.1"/>
    </source>
</evidence>
<feature type="compositionally biased region" description="Polar residues" evidence="1">
    <location>
        <begin position="647"/>
        <end position="656"/>
    </location>
</feature>
<feature type="compositionally biased region" description="Low complexity" evidence="1">
    <location>
        <begin position="460"/>
        <end position="476"/>
    </location>
</feature>
<dbReference type="PANTHER" id="PTHR38663">
    <property type="match status" value="1"/>
</dbReference>
<keyword evidence="3" id="KW-1185">Reference proteome</keyword>
<feature type="region of interest" description="Disordered" evidence="1">
    <location>
        <begin position="647"/>
        <end position="666"/>
    </location>
</feature>
<evidence type="ECO:0000313" key="3">
    <source>
        <dbReference type="Proteomes" id="UP000077521"/>
    </source>
</evidence>
<reference evidence="2" key="1">
    <citation type="submission" date="2016-04" db="EMBL/GenBank/DDBJ databases">
        <authorList>
            <person name="Nguyen H.D."/>
            <person name="Samba Siva P."/>
            <person name="Cullis J."/>
            <person name="Levesque C.A."/>
            <person name="Hambleton S."/>
        </authorList>
    </citation>
    <scope>NUCLEOTIDE SEQUENCE</scope>
    <source>
        <strain evidence="2">DAOMC 236416</strain>
    </source>
</reference>
<dbReference type="InterPro" id="IPR036188">
    <property type="entry name" value="FAD/NAD-bd_sf"/>
</dbReference>
<dbReference type="AlphaFoldDB" id="A0A177TST2"/>
<feature type="region of interest" description="Disordered" evidence="1">
    <location>
        <begin position="13"/>
        <end position="37"/>
    </location>
</feature>
<feature type="region of interest" description="Disordered" evidence="1">
    <location>
        <begin position="716"/>
        <end position="743"/>
    </location>
</feature>
<feature type="compositionally biased region" description="Acidic residues" evidence="1">
    <location>
        <begin position="881"/>
        <end position="891"/>
    </location>
</feature>
<feature type="compositionally biased region" description="Basic and acidic residues" evidence="1">
    <location>
        <begin position="235"/>
        <end position="245"/>
    </location>
</feature>
<accession>A0A177TST2</accession>
<feature type="compositionally biased region" description="Polar residues" evidence="1">
    <location>
        <begin position="914"/>
        <end position="924"/>
    </location>
</feature>
<feature type="compositionally biased region" description="Polar residues" evidence="1">
    <location>
        <begin position="719"/>
        <end position="732"/>
    </location>
</feature>
<dbReference type="Gene3D" id="3.50.50.60">
    <property type="entry name" value="FAD/NAD(P)-binding domain"/>
    <property type="match status" value="1"/>
</dbReference>
<feature type="region of interest" description="Disordered" evidence="1">
    <location>
        <begin position="881"/>
        <end position="961"/>
    </location>
</feature>
<reference evidence="2" key="2">
    <citation type="journal article" date="2019" name="IMA Fungus">
        <title>Genome sequencing and comparison of five Tilletia species to identify candidate genes for the detection of regulated species infecting wheat.</title>
        <authorList>
            <person name="Nguyen H.D.T."/>
            <person name="Sultana T."/>
            <person name="Kesanakurti P."/>
            <person name="Hambleton S."/>
        </authorList>
    </citation>
    <scope>NUCLEOTIDE SEQUENCE</scope>
    <source>
        <strain evidence="2">DAOMC 236416</strain>
    </source>
</reference>
<gene>
    <name evidence="2" type="ORF">A4X13_0g2396</name>
</gene>
<dbReference type="SUPFAM" id="SSF51905">
    <property type="entry name" value="FAD/NAD(P)-binding domain"/>
    <property type="match status" value="2"/>
</dbReference>
<sequence length="961" mass="104725">MAPRKLVPYRRTVPMAPVNTATSTPLSSLQTPSSPPDCPLEPVPASAYFDLVIIGAGPAALALLARLMEKRPAALYLEDEHRFLHWLHSKDGSTGRKIKNQRGVPTVEGAPGAAPLLRTAYLPKSSERAFLQPVASQQEHRSNNMTRSSTIRSPRALRILVVDRIGGWMGLWNRLFAAYEIPHLRSPMFFHPSPADLDALVAYAERTGRSTQGTWQPAPLSGTPSTGRGTQANDKSTRPKKLEKSMRRKHKDHISMATQLSEERAEPKGPELIEIRGCVGKEISKHRRKKARAQHHHNHGGNQLGAAVNERDRRDYFTPGTRLFQDFVQQDVVRRYGLPGGDLDQPWPALSTLLQELSVSDGQDDPRRHTPAMEEANKVQIARGEVKEMSWHHNLHIAGQGHVPAMLMRAADGSVLAAGTVVSAIGPGGVPNIPAVLRLADEKRAQAEAEIVTPTDAATSAEATSVEPPESASASTPKPPAKPFGQGWAHSAAFALPSFEFPPPSIVAKIKNEGQRSDGTGPTCVVIGGGLTSAQLCVLALRKGFGKVVLLLRGHLKVKPFDVTLDWLSKWANTMKMQFWQEDDPAERLAMLRSARDGGSITPSYARYLRDLERAGFLEIRTHVEIEDLGWEAEEEKWSVKLRCTTCADSDSSSRPDGTVLPPRDESALGAVEQDDEAVSAADHHDTCEPCPEPACTAEGSQGSDSDLECDDLRKDLKNQPSSTQPTATASEFETVDDTEAPSSQTTMNLLQADYILSSTGPVLSLTDLPAFETLARTHPIASFGGLPLVSEDLQWMSSSAKAFGTGNAAVQPGSTNKIGGVEGQHQQQPRLFVVGAYSALQLGPAAFNLGGMREAAERVGSRLLRDWEAEAEAELEMEMEMGADEDLVDGDEVKKEGGVTEEEEKEGEDVSDTSRTSLPQSQQRQRKNRTEQPQQQQRREPWQTGRWSALAQDDALLMSA</sequence>
<evidence type="ECO:0000256" key="1">
    <source>
        <dbReference type="SAM" id="MobiDB-lite"/>
    </source>
</evidence>
<feature type="compositionally biased region" description="Polar residues" evidence="1">
    <location>
        <begin position="222"/>
        <end position="234"/>
    </location>
</feature>
<name>A0A177TST2_9BASI</name>
<organism evidence="2 3">
    <name type="scientific">Tilletia indica</name>
    <dbReference type="NCBI Taxonomy" id="43049"/>
    <lineage>
        <taxon>Eukaryota</taxon>
        <taxon>Fungi</taxon>
        <taxon>Dikarya</taxon>
        <taxon>Basidiomycota</taxon>
        <taxon>Ustilaginomycotina</taxon>
        <taxon>Exobasidiomycetes</taxon>
        <taxon>Tilletiales</taxon>
        <taxon>Tilletiaceae</taxon>
        <taxon>Tilletia</taxon>
    </lineage>
</organism>